<protein>
    <submittedName>
        <fullName evidence="3">Uncharacterized protein</fullName>
    </submittedName>
</protein>
<name>A0A3M7TTP1_9BACI</name>
<dbReference type="OrthoDB" id="2872813at2"/>
<dbReference type="AlphaFoldDB" id="A0A3M7TTP1"/>
<gene>
    <name evidence="3" type="ORF">EBO34_01440</name>
</gene>
<evidence type="ECO:0000313" key="4">
    <source>
        <dbReference type="Proteomes" id="UP000278746"/>
    </source>
</evidence>
<comment type="caution">
    <text evidence="3">The sequence shown here is derived from an EMBL/GenBank/DDBJ whole genome shotgun (WGS) entry which is preliminary data.</text>
</comment>
<evidence type="ECO:0000256" key="1">
    <source>
        <dbReference type="SAM" id="MobiDB-lite"/>
    </source>
</evidence>
<dbReference type="Proteomes" id="UP000278746">
    <property type="component" value="Unassembled WGS sequence"/>
</dbReference>
<keyword evidence="2" id="KW-0472">Membrane</keyword>
<evidence type="ECO:0000256" key="2">
    <source>
        <dbReference type="SAM" id="Phobius"/>
    </source>
</evidence>
<keyword evidence="2" id="KW-0812">Transmembrane</keyword>
<proteinExistence type="predicted"/>
<feature type="transmembrane region" description="Helical" evidence="2">
    <location>
        <begin position="46"/>
        <end position="69"/>
    </location>
</feature>
<reference evidence="3 4" key="1">
    <citation type="submission" date="2018-10" db="EMBL/GenBank/DDBJ databases">
        <title>Bacillus Keqinensis sp. nov., a moderately halophilic bacterium isolated from a saline-alkaline lake.</title>
        <authorList>
            <person name="Wang H."/>
        </authorList>
    </citation>
    <scope>NUCLEOTIDE SEQUENCE [LARGE SCALE GENOMIC DNA]</scope>
    <source>
        <strain evidence="3 4">KQ-3</strain>
    </source>
</reference>
<keyword evidence="2" id="KW-1133">Transmembrane helix</keyword>
<accession>A0A3M7TTP1</accession>
<dbReference type="EMBL" id="RHIB01000001">
    <property type="protein sequence ID" value="RNA68659.1"/>
    <property type="molecule type" value="Genomic_DNA"/>
</dbReference>
<evidence type="ECO:0000313" key="3">
    <source>
        <dbReference type="EMBL" id="RNA68659.1"/>
    </source>
</evidence>
<sequence length="266" mass="30692">MSDRFEKGMKELSKGYENQPLSKPPETIYENVKKAPMNKPKKYRMAFLNVAATLLLVIGGGILGGSYLMNENNVSQEPPAVPADDLENEEPDDRVHVEENQEYASRDDTFIHEYELEGMPETFEYLLYINEQIGFSTYIEEQFEVSSTESDRVTFYSMYGAVEREDAFIQIIHHPEKDPEVIESVFRNKMASEGYTENREADITLSQGEMKSYWVKGDSAPSEVQYQILLDHKEGWFEIRVKKPASLSEGRFTQSAKLFVDELMFR</sequence>
<feature type="compositionally biased region" description="Basic and acidic residues" evidence="1">
    <location>
        <begin position="1"/>
        <end position="14"/>
    </location>
</feature>
<organism evidence="3 4">
    <name type="scientific">Alteribacter keqinensis</name>
    <dbReference type="NCBI Taxonomy" id="2483800"/>
    <lineage>
        <taxon>Bacteria</taxon>
        <taxon>Bacillati</taxon>
        <taxon>Bacillota</taxon>
        <taxon>Bacilli</taxon>
        <taxon>Bacillales</taxon>
        <taxon>Bacillaceae</taxon>
        <taxon>Alteribacter</taxon>
    </lineage>
</organism>
<feature type="region of interest" description="Disordered" evidence="1">
    <location>
        <begin position="1"/>
        <end position="25"/>
    </location>
</feature>
<keyword evidence="4" id="KW-1185">Reference proteome</keyword>
<dbReference type="RefSeq" id="WP_122896185.1">
    <property type="nucleotide sequence ID" value="NZ_RHIB01000001.1"/>
</dbReference>